<reference evidence="2" key="3">
    <citation type="submission" date="2021-06" db="EMBL/GenBank/DDBJ databases">
        <title>Updating the genus Pseudomonas: Description of 43 new species and partition of the Pseudomonas putida group.</title>
        <authorList>
            <person name="Girard L."/>
            <person name="Lood C."/>
            <person name="Vandamme P."/>
            <person name="Rokni-Zadeh H."/>
            <person name="Van Noort V."/>
            <person name="Hofte M."/>
            <person name="Lavigne R."/>
            <person name="De Mot R."/>
        </authorList>
    </citation>
    <scope>NUCLEOTIDE SEQUENCE</scope>
    <source>
        <strain evidence="2">SWRI102</strain>
    </source>
</reference>
<reference evidence="1 3" key="1">
    <citation type="journal article" date="2020" name="Microorganisms">
        <title>Reliable Identification of Environmental Pseudomonas Isolates Using the rpoD Gene.</title>
        <authorList>
            <consortium name="The Broad Institute Genome Sequencing Platform"/>
            <person name="Girard L."/>
            <person name="Lood C."/>
            <person name="Rokni-Zadeh H."/>
            <person name="van Noort V."/>
            <person name="Lavigne R."/>
            <person name="De Mot R."/>
        </authorList>
    </citation>
    <scope>NUCLEOTIDE SEQUENCE</scope>
    <source>
        <strain evidence="1 3">SWRI102</strain>
    </source>
</reference>
<dbReference type="RefSeq" id="WP_186644126.1">
    <property type="nucleotide sequence ID" value="NZ_JABWQX020000002.1"/>
</dbReference>
<dbReference type="EMBL" id="JABWQX010000006">
    <property type="protein sequence ID" value="MBC3397078.1"/>
    <property type="molecule type" value="Genomic_DNA"/>
</dbReference>
<dbReference type="AlphaFoldDB" id="A0A923FRH6"/>
<gene>
    <name evidence="2" type="ORF">HU742_022095</name>
    <name evidence="1" type="ORF">HU742_17855</name>
</gene>
<accession>A0A923FRH6</accession>
<evidence type="ECO:0000313" key="2">
    <source>
        <dbReference type="EMBL" id="MBV4553839.1"/>
    </source>
</evidence>
<reference evidence="1" key="2">
    <citation type="submission" date="2020-07" db="EMBL/GenBank/DDBJ databases">
        <authorList>
            <person name="Lood C."/>
            <person name="Girard L."/>
        </authorList>
    </citation>
    <scope>NUCLEOTIDE SEQUENCE</scope>
    <source>
        <strain evidence="1">SWRI102</strain>
    </source>
</reference>
<organism evidence="1">
    <name type="scientific">Pseudomonas marvdashtae</name>
    <dbReference type="NCBI Taxonomy" id="2745500"/>
    <lineage>
        <taxon>Bacteria</taxon>
        <taxon>Pseudomonadati</taxon>
        <taxon>Pseudomonadota</taxon>
        <taxon>Gammaproteobacteria</taxon>
        <taxon>Pseudomonadales</taxon>
        <taxon>Pseudomonadaceae</taxon>
        <taxon>Pseudomonas</taxon>
    </lineage>
</organism>
<keyword evidence="3" id="KW-1185">Reference proteome</keyword>
<evidence type="ECO:0000313" key="3">
    <source>
        <dbReference type="Proteomes" id="UP000659438"/>
    </source>
</evidence>
<dbReference type="Proteomes" id="UP000659438">
    <property type="component" value="Unassembled WGS sequence"/>
</dbReference>
<proteinExistence type="predicted"/>
<protein>
    <submittedName>
        <fullName evidence="1">Uncharacterized protein</fullName>
    </submittedName>
</protein>
<evidence type="ECO:0000313" key="1">
    <source>
        <dbReference type="EMBL" id="MBC3397078.1"/>
    </source>
</evidence>
<name>A0A923FRH6_9PSED</name>
<dbReference type="EMBL" id="JABWQX020000002">
    <property type="protein sequence ID" value="MBV4553839.1"/>
    <property type="molecule type" value="Genomic_DNA"/>
</dbReference>
<sequence>MQIVKTKGHLIYSANQGSPTHACLGSCQKVWWPDDIPSDIAVLAKPVCPQCGGVLTCDIPPGYYSVISDDAGVLQKGGAMIKNVGLNLGK</sequence>
<comment type="caution">
    <text evidence="1">The sequence shown here is derived from an EMBL/GenBank/DDBJ whole genome shotgun (WGS) entry which is preliminary data.</text>
</comment>